<keyword evidence="4" id="KW-1185">Reference proteome</keyword>
<gene>
    <name evidence="3" type="ORF">K491DRAFT_636549</name>
</gene>
<sequence>MLYPASYIVEPQPGHSHSHTIILLHGRSSTAEVYASDLFALKTTDLAKNLPSHFPNFRWVFPDAGERWCIAYKEERSAWCHTYSLQDMSLRQDLQVQGLRNGVYRIEDIVHEEVERLGGQSQRVFLAGFSMGSAVALWSIFTGAAFTSGKLGAFLGLSAWMPFTREAMVALEQRIPTATHAAHLKSLSVTFLDILGIDSFTSCETIQKSILEMLAYLGHGTDDIPVSVSYCRDLTGILRSLKVQLETREYIGAEREGHWVKEPEQLDDVVTFLRTLMNDTSWGGLG</sequence>
<evidence type="ECO:0000256" key="1">
    <source>
        <dbReference type="ARBA" id="ARBA00006499"/>
    </source>
</evidence>
<dbReference type="SUPFAM" id="SSF53474">
    <property type="entry name" value="alpha/beta-Hydrolases"/>
    <property type="match status" value="1"/>
</dbReference>
<evidence type="ECO:0000259" key="2">
    <source>
        <dbReference type="Pfam" id="PF02230"/>
    </source>
</evidence>
<dbReference type="Gene3D" id="3.40.50.1820">
    <property type="entry name" value="alpha/beta hydrolase"/>
    <property type="match status" value="1"/>
</dbReference>
<comment type="similarity">
    <text evidence="1">Belongs to the AB hydrolase superfamily. AB hydrolase 2 family.</text>
</comment>
<evidence type="ECO:0000313" key="4">
    <source>
        <dbReference type="Proteomes" id="UP000799324"/>
    </source>
</evidence>
<dbReference type="Pfam" id="PF02230">
    <property type="entry name" value="Abhydrolase_2"/>
    <property type="match status" value="1"/>
</dbReference>
<accession>A0A6A6SW78</accession>
<dbReference type="Proteomes" id="UP000799324">
    <property type="component" value="Unassembled WGS sequence"/>
</dbReference>
<dbReference type="PANTHER" id="PTHR10655">
    <property type="entry name" value="LYSOPHOSPHOLIPASE-RELATED"/>
    <property type="match status" value="1"/>
</dbReference>
<dbReference type="InterPro" id="IPR003140">
    <property type="entry name" value="PLipase/COase/thioEstase"/>
</dbReference>
<reference evidence="3" key="1">
    <citation type="journal article" date="2020" name="Stud. Mycol.">
        <title>101 Dothideomycetes genomes: a test case for predicting lifestyles and emergence of pathogens.</title>
        <authorList>
            <person name="Haridas S."/>
            <person name="Albert R."/>
            <person name="Binder M."/>
            <person name="Bloem J."/>
            <person name="Labutti K."/>
            <person name="Salamov A."/>
            <person name="Andreopoulos B."/>
            <person name="Baker S."/>
            <person name="Barry K."/>
            <person name="Bills G."/>
            <person name="Bluhm B."/>
            <person name="Cannon C."/>
            <person name="Castanera R."/>
            <person name="Culley D."/>
            <person name="Daum C."/>
            <person name="Ezra D."/>
            <person name="Gonzalez J."/>
            <person name="Henrissat B."/>
            <person name="Kuo A."/>
            <person name="Liang C."/>
            <person name="Lipzen A."/>
            <person name="Lutzoni F."/>
            <person name="Magnuson J."/>
            <person name="Mondo S."/>
            <person name="Nolan M."/>
            <person name="Ohm R."/>
            <person name="Pangilinan J."/>
            <person name="Park H.-J."/>
            <person name="Ramirez L."/>
            <person name="Alfaro M."/>
            <person name="Sun H."/>
            <person name="Tritt A."/>
            <person name="Yoshinaga Y."/>
            <person name="Zwiers L.-H."/>
            <person name="Turgeon B."/>
            <person name="Goodwin S."/>
            <person name="Spatafora J."/>
            <person name="Crous P."/>
            <person name="Grigoriev I."/>
        </authorList>
    </citation>
    <scope>NUCLEOTIDE SEQUENCE</scope>
    <source>
        <strain evidence="3">CBS 122681</strain>
    </source>
</reference>
<dbReference type="GO" id="GO:0052689">
    <property type="term" value="F:carboxylic ester hydrolase activity"/>
    <property type="evidence" value="ECO:0007669"/>
    <property type="project" value="TreeGrafter"/>
</dbReference>
<proteinExistence type="inferred from homology"/>
<dbReference type="EMBL" id="MU004413">
    <property type="protein sequence ID" value="KAF2651976.1"/>
    <property type="molecule type" value="Genomic_DNA"/>
</dbReference>
<organism evidence="3 4">
    <name type="scientific">Lophiostoma macrostomum CBS 122681</name>
    <dbReference type="NCBI Taxonomy" id="1314788"/>
    <lineage>
        <taxon>Eukaryota</taxon>
        <taxon>Fungi</taxon>
        <taxon>Dikarya</taxon>
        <taxon>Ascomycota</taxon>
        <taxon>Pezizomycotina</taxon>
        <taxon>Dothideomycetes</taxon>
        <taxon>Pleosporomycetidae</taxon>
        <taxon>Pleosporales</taxon>
        <taxon>Lophiostomataceae</taxon>
        <taxon>Lophiostoma</taxon>
    </lineage>
</organism>
<keyword evidence="3" id="KW-0378">Hydrolase</keyword>
<dbReference type="InterPro" id="IPR029058">
    <property type="entry name" value="AB_hydrolase_fold"/>
</dbReference>
<name>A0A6A6SW78_9PLEO</name>
<dbReference type="PANTHER" id="PTHR10655:SF63">
    <property type="entry name" value="PHOSPHOLIPASE_CARBOXYLESTERASE_THIOESTERASE DOMAIN-CONTAINING PROTEIN"/>
    <property type="match status" value="1"/>
</dbReference>
<dbReference type="GO" id="GO:0005737">
    <property type="term" value="C:cytoplasm"/>
    <property type="evidence" value="ECO:0007669"/>
    <property type="project" value="TreeGrafter"/>
</dbReference>
<feature type="domain" description="Phospholipase/carboxylesterase/thioesterase" evidence="2">
    <location>
        <begin position="13"/>
        <end position="169"/>
    </location>
</feature>
<protein>
    <submittedName>
        <fullName evidence="3">Alpha/beta-hydrolase</fullName>
    </submittedName>
</protein>
<evidence type="ECO:0000313" key="3">
    <source>
        <dbReference type="EMBL" id="KAF2651976.1"/>
    </source>
</evidence>
<dbReference type="OrthoDB" id="2418081at2759"/>
<dbReference type="GO" id="GO:0008474">
    <property type="term" value="F:palmitoyl-(protein) hydrolase activity"/>
    <property type="evidence" value="ECO:0007669"/>
    <property type="project" value="TreeGrafter"/>
</dbReference>
<dbReference type="InterPro" id="IPR050565">
    <property type="entry name" value="LYPA1-2/EST-like"/>
</dbReference>
<dbReference type="AlphaFoldDB" id="A0A6A6SW78"/>